<dbReference type="Pfam" id="PF17919">
    <property type="entry name" value="RT_RNaseH_2"/>
    <property type="match status" value="1"/>
</dbReference>
<sequence length="1667" mass="187405">MEERRRLRGKMQEVEAAPTNSPREGVGALPNEDAMEADTDIYMEKYARLNYGASEDRSAQIIKQPLSKGVLETPIPSNFASIGLPSYDGKSDPEDHLSTFCRKMQLLNASDAALCKAFPSTFTGGCSSWYSSLPEGIIQSFSQFALLFTTKYASQKKQTLTVRALVNLKQRKGESLRHFMGRWWEVAADVKDLTPPLMRTNLMDASTNEELRRSLAKREIRQVAELEEKIQKAILMEEALGAKEEEQGSGTRRPAQNGRGEAPRTRRRSPDRRDDARRPNVWVRRDVLANSQEPRRDRTNRENANQPRGQADMYCEYHNSRTHNTVDCHYFKKALKIISDRRGVREMFQKAEQGNRSPRERSRSPAARPPVQERLGPNPNVKEIRTITGGEPNRKKKRKGQASDTWCMKIAKQEGPGLSFTSQDYPPEGPSENPLVINIQVEGYKVFRVLVDSGSSADILFYSCWRQMQAPPEVMKTSEAQLVGFSGAKVKVLGTARLRVKVGDEEPSATHPVDFHIADCPSAYNAILGRPFLARFGAVASTCHQAMKFQTPQGMGIARGDAKTAKACYAATIHKPKIHTIDARPTEVPRPGAVDSEIELPLDPDDPSRVVRLSAHLPEHMRLPMVNLLREYADLFAWSPEDMPGVSRDLMEHKLSVKPESVPVQQKRRGASLARRVAMMEEVQKLLKAGFIREVQYPKWLANTVLVKKHNGTWRMCIDFTSLNKACPKDPYPLPRIDQLVDATSNHEMLSFLDMFSGYHQIPLSEEDQEKTAFMTPYGNYCYIVMPFGLKNAGATYQRMVDKVFGGQIGRNVEAYVDDVLIKSKKEGDHLSDLRETFENLRCHNLKLNPLKCVFGAGAGQFLGFMITRRGIEANPKQIKAIAELKSPRTVKEVQGLAGKLAALNRFIPRSADRCAPLFNSLKKKSKFKWTEACEKAFEEMKTLLVNPPILVAPQEGERLFLYIAISDVAISAVLVRRHSETLADQPVYYISKTLLPTERRYPIIEKAALALVTAAQKLRPYFQGHTVTVLTNLPMKRILHSTSASGRLTKWAVELSEFDIQYAPRPSIKAQILADFVAEGTIEPTGTDEGRWKLFVDGAASKTGAGAGIVLETPGGVTHEVALRFSTLKTNNATEYEALINGMRIAEELGARRLDVFSDSALVVRQVLGEFEVKEDCLLRYVEEAKKRAQVFEDWKLSHIARGDNAHADALSKLATAVDFEEERHVIVEKESPSTPGIGVNSVNVGQEEQDWRVPIVEYLMNDTLPTDPKEATGVRRRAARCTIIGSELHRRSYEGVYLRCLGKAEAKWALHEIHEGMCGGHGGPRSLERTLKLQGYYWPTMRNDAKQLTMACHACQTHAKEHHLPATAMQGNVSPWPFAQWGMDLVGPFPKASGKRKYLIVAVDYFTKWIEAEPLATITAKQVERFVFNNILARFGIPNSIVTDHGKQFDCTSFADFCQEYNIQLKLSSVAYPEANGQAEAANKTILQGLKKRLQEHKGNWVEELPHVLWALRTTPKSSTGETPFALTFGAEAVTPTEVALPTLRVQYFNEENNVSMAHELDMLDERRVGALRKLVEDKEQLAKYYNSKLKPHHIEEGDLVLRKVFRPNPNHGKLAAKWEGPFVVREVIGPSTFKLATMEAERVSKTWNARHLRKYVCEQEAQEE</sequence>
<dbReference type="Pfam" id="PF00078">
    <property type="entry name" value="RVT_1"/>
    <property type="match status" value="1"/>
</dbReference>
<dbReference type="Pfam" id="PF03732">
    <property type="entry name" value="Retrotrans_gag"/>
    <property type="match status" value="1"/>
</dbReference>
<organism evidence="11 12">
    <name type="scientific">Linum trigynum</name>
    <dbReference type="NCBI Taxonomy" id="586398"/>
    <lineage>
        <taxon>Eukaryota</taxon>
        <taxon>Viridiplantae</taxon>
        <taxon>Streptophyta</taxon>
        <taxon>Embryophyta</taxon>
        <taxon>Tracheophyta</taxon>
        <taxon>Spermatophyta</taxon>
        <taxon>Magnoliopsida</taxon>
        <taxon>eudicotyledons</taxon>
        <taxon>Gunneridae</taxon>
        <taxon>Pentapetalae</taxon>
        <taxon>rosids</taxon>
        <taxon>fabids</taxon>
        <taxon>Malpighiales</taxon>
        <taxon>Linaceae</taxon>
        <taxon>Linum</taxon>
    </lineage>
</organism>
<dbReference type="SUPFAM" id="SSF53098">
    <property type="entry name" value="Ribonuclease H-like"/>
    <property type="match status" value="2"/>
</dbReference>
<keyword evidence="2" id="KW-0548">Nucleotidyltransferase</keyword>
<dbReference type="InterPro" id="IPR000477">
    <property type="entry name" value="RT_dom"/>
</dbReference>
<dbReference type="EMBL" id="OZ034814">
    <property type="protein sequence ID" value="CAL1363146.1"/>
    <property type="molecule type" value="Genomic_DNA"/>
</dbReference>
<dbReference type="Proteomes" id="UP001497516">
    <property type="component" value="Chromosome 10"/>
</dbReference>
<dbReference type="PROSITE" id="PS50878">
    <property type="entry name" value="RT_POL"/>
    <property type="match status" value="1"/>
</dbReference>
<dbReference type="GO" id="GO:0006310">
    <property type="term" value="P:DNA recombination"/>
    <property type="evidence" value="ECO:0007669"/>
    <property type="project" value="UniProtKB-KW"/>
</dbReference>
<dbReference type="Gene3D" id="3.10.20.370">
    <property type="match status" value="1"/>
</dbReference>
<dbReference type="InterPro" id="IPR012337">
    <property type="entry name" value="RNaseH-like_sf"/>
</dbReference>
<keyword evidence="3" id="KW-0540">Nuclease</keyword>
<evidence type="ECO:0000256" key="7">
    <source>
        <dbReference type="SAM" id="MobiDB-lite"/>
    </source>
</evidence>
<feature type="domain" description="Integrase catalytic" evidence="10">
    <location>
        <begin position="1375"/>
        <end position="1534"/>
    </location>
</feature>
<dbReference type="InterPro" id="IPR036397">
    <property type="entry name" value="RNaseH_sf"/>
</dbReference>
<dbReference type="Gene3D" id="3.30.70.270">
    <property type="match status" value="2"/>
</dbReference>
<evidence type="ECO:0000259" key="8">
    <source>
        <dbReference type="PROSITE" id="PS50878"/>
    </source>
</evidence>
<dbReference type="FunFam" id="3.30.420.10:FF:000032">
    <property type="entry name" value="Retrovirus-related Pol polyprotein from transposon 297-like Protein"/>
    <property type="match status" value="1"/>
</dbReference>
<feature type="region of interest" description="Disordered" evidence="7">
    <location>
        <begin position="1"/>
        <end position="31"/>
    </location>
</feature>
<feature type="region of interest" description="Disordered" evidence="7">
    <location>
        <begin position="349"/>
        <end position="406"/>
    </location>
</feature>
<dbReference type="SUPFAM" id="SSF50630">
    <property type="entry name" value="Acid proteases"/>
    <property type="match status" value="1"/>
</dbReference>
<keyword evidence="5" id="KW-0233">DNA recombination</keyword>
<dbReference type="GO" id="GO:0003676">
    <property type="term" value="F:nucleic acid binding"/>
    <property type="evidence" value="ECO:0007669"/>
    <property type="project" value="InterPro"/>
</dbReference>
<dbReference type="Gene3D" id="2.40.70.10">
    <property type="entry name" value="Acid Proteases"/>
    <property type="match status" value="1"/>
</dbReference>
<reference evidence="11 12" key="1">
    <citation type="submission" date="2024-04" db="EMBL/GenBank/DDBJ databases">
        <authorList>
            <person name="Fracassetti M."/>
        </authorList>
    </citation>
    <scope>NUCLEOTIDE SEQUENCE [LARGE SCALE GENOMIC DNA]</scope>
</reference>
<gene>
    <name evidence="11" type="ORF">LTRI10_LOCUS9790</name>
</gene>
<evidence type="ECO:0000256" key="2">
    <source>
        <dbReference type="ARBA" id="ARBA00022695"/>
    </source>
</evidence>
<dbReference type="InterPro" id="IPR002156">
    <property type="entry name" value="RNaseH_domain"/>
</dbReference>
<dbReference type="CDD" id="cd09279">
    <property type="entry name" value="RNase_HI_like"/>
    <property type="match status" value="1"/>
</dbReference>
<evidence type="ECO:0000256" key="4">
    <source>
        <dbReference type="ARBA" id="ARBA00022759"/>
    </source>
</evidence>
<keyword evidence="4" id="KW-0255">Endonuclease</keyword>
<evidence type="ECO:0000256" key="3">
    <source>
        <dbReference type="ARBA" id="ARBA00022722"/>
    </source>
</evidence>
<feature type="region of interest" description="Disordered" evidence="7">
    <location>
        <begin position="241"/>
        <end position="311"/>
    </location>
</feature>
<dbReference type="Pfam" id="PF13456">
    <property type="entry name" value="RVT_3"/>
    <property type="match status" value="1"/>
</dbReference>
<evidence type="ECO:0000313" key="11">
    <source>
        <dbReference type="EMBL" id="CAL1363146.1"/>
    </source>
</evidence>
<dbReference type="InterPro" id="IPR043128">
    <property type="entry name" value="Rev_trsase/Diguanyl_cyclase"/>
</dbReference>
<dbReference type="PROSITE" id="PS50994">
    <property type="entry name" value="INTEGRASE"/>
    <property type="match status" value="1"/>
</dbReference>
<dbReference type="Gene3D" id="1.10.340.70">
    <property type="match status" value="1"/>
</dbReference>
<dbReference type="Pfam" id="PF17921">
    <property type="entry name" value="Integrase_H2C2"/>
    <property type="match status" value="1"/>
</dbReference>
<dbReference type="InterPro" id="IPR001584">
    <property type="entry name" value="Integrase_cat-core"/>
</dbReference>
<evidence type="ECO:0000256" key="1">
    <source>
        <dbReference type="ARBA" id="ARBA00022679"/>
    </source>
</evidence>
<dbReference type="CDD" id="cd01647">
    <property type="entry name" value="RT_LTR"/>
    <property type="match status" value="1"/>
</dbReference>
<feature type="domain" description="Reverse transcriptase" evidence="8">
    <location>
        <begin position="688"/>
        <end position="867"/>
    </location>
</feature>
<evidence type="ECO:0000256" key="6">
    <source>
        <dbReference type="ARBA" id="ARBA00023268"/>
    </source>
</evidence>
<dbReference type="CDD" id="cd00303">
    <property type="entry name" value="retropepsin_like"/>
    <property type="match status" value="1"/>
</dbReference>
<dbReference type="PANTHER" id="PTHR37984:SF5">
    <property type="entry name" value="PROTEIN NYNRIN-LIKE"/>
    <property type="match status" value="1"/>
</dbReference>
<feature type="domain" description="RNase H type-1" evidence="9">
    <location>
        <begin position="1089"/>
        <end position="1218"/>
    </location>
</feature>
<dbReference type="Pfam" id="PF00665">
    <property type="entry name" value="rve"/>
    <property type="match status" value="1"/>
</dbReference>
<evidence type="ECO:0000259" key="10">
    <source>
        <dbReference type="PROSITE" id="PS50994"/>
    </source>
</evidence>
<dbReference type="CDD" id="cd09274">
    <property type="entry name" value="RNase_HI_RT_Ty3"/>
    <property type="match status" value="1"/>
</dbReference>
<dbReference type="GO" id="GO:0004523">
    <property type="term" value="F:RNA-DNA hybrid ribonuclease activity"/>
    <property type="evidence" value="ECO:0007669"/>
    <property type="project" value="InterPro"/>
</dbReference>
<name>A0AAV2D2J8_9ROSI</name>
<keyword evidence="1" id="KW-0808">Transferase</keyword>
<accession>A0AAV2D2J8</accession>
<feature type="compositionally biased region" description="Basic and acidic residues" evidence="7">
    <location>
        <begin position="271"/>
        <end position="301"/>
    </location>
</feature>
<dbReference type="InterPro" id="IPR041577">
    <property type="entry name" value="RT_RNaseH_2"/>
</dbReference>
<keyword evidence="6" id="KW-0511">Multifunctional enzyme</keyword>
<dbReference type="Gene3D" id="3.10.10.10">
    <property type="entry name" value="HIV Type 1 Reverse Transcriptase, subunit A, domain 1"/>
    <property type="match status" value="1"/>
</dbReference>
<dbReference type="PROSITE" id="PS50879">
    <property type="entry name" value="RNASE_H_1"/>
    <property type="match status" value="1"/>
</dbReference>
<keyword evidence="4" id="KW-0378">Hydrolase</keyword>
<evidence type="ECO:0000259" key="9">
    <source>
        <dbReference type="PROSITE" id="PS50879"/>
    </source>
</evidence>
<proteinExistence type="predicted"/>
<evidence type="ECO:0000313" key="12">
    <source>
        <dbReference type="Proteomes" id="UP001497516"/>
    </source>
</evidence>
<dbReference type="InterPro" id="IPR005162">
    <property type="entry name" value="Retrotrans_gag_dom"/>
</dbReference>
<dbReference type="InterPro" id="IPR043502">
    <property type="entry name" value="DNA/RNA_pol_sf"/>
</dbReference>
<evidence type="ECO:0000256" key="5">
    <source>
        <dbReference type="ARBA" id="ARBA00023172"/>
    </source>
</evidence>
<dbReference type="InterPro" id="IPR021109">
    <property type="entry name" value="Peptidase_aspartic_dom_sf"/>
</dbReference>
<keyword evidence="12" id="KW-1185">Reference proteome</keyword>
<dbReference type="PANTHER" id="PTHR37984">
    <property type="entry name" value="PROTEIN CBG26694"/>
    <property type="match status" value="1"/>
</dbReference>
<dbReference type="Gene3D" id="3.30.420.10">
    <property type="entry name" value="Ribonuclease H-like superfamily/Ribonuclease H"/>
    <property type="match status" value="2"/>
</dbReference>
<dbReference type="GO" id="GO:0016779">
    <property type="term" value="F:nucleotidyltransferase activity"/>
    <property type="evidence" value="ECO:0007669"/>
    <property type="project" value="UniProtKB-KW"/>
</dbReference>
<dbReference type="GO" id="GO:0015074">
    <property type="term" value="P:DNA integration"/>
    <property type="evidence" value="ECO:0007669"/>
    <property type="project" value="InterPro"/>
</dbReference>
<dbReference type="InterPro" id="IPR050951">
    <property type="entry name" value="Retrovirus_Pol_polyprotein"/>
</dbReference>
<dbReference type="InterPro" id="IPR041588">
    <property type="entry name" value="Integrase_H2C2"/>
</dbReference>
<feature type="compositionally biased region" description="Basic and acidic residues" evidence="7">
    <location>
        <begin position="1"/>
        <end position="13"/>
    </location>
</feature>
<protein>
    <submittedName>
        <fullName evidence="11">Uncharacterized protein</fullName>
    </submittedName>
</protein>
<dbReference type="SUPFAM" id="SSF56672">
    <property type="entry name" value="DNA/RNA polymerases"/>
    <property type="match status" value="1"/>
</dbReference>